<organism evidence="1 2">
    <name type="scientific">Carpinus fangiana</name>
    <dbReference type="NCBI Taxonomy" id="176857"/>
    <lineage>
        <taxon>Eukaryota</taxon>
        <taxon>Viridiplantae</taxon>
        <taxon>Streptophyta</taxon>
        <taxon>Embryophyta</taxon>
        <taxon>Tracheophyta</taxon>
        <taxon>Spermatophyta</taxon>
        <taxon>Magnoliopsida</taxon>
        <taxon>eudicotyledons</taxon>
        <taxon>Gunneridae</taxon>
        <taxon>Pentapetalae</taxon>
        <taxon>rosids</taxon>
        <taxon>fabids</taxon>
        <taxon>Fagales</taxon>
        <taxon>Betulaceae</taxon>
        <taxon>Carpinus</taxon>
    </lineage>
</organism>
<dbReference type="AlphaFoldDB" id="A0A5N6QCW5"/>
<evidence type="ECO:0000313" key="1">
    <source>
        <dbReference type="EMBL" id="KAE7997142.1"/>
    </source>
</evidence>
<proteinExistence type="predicted"/>
<name>A0A5N6QCW5_9ROSI</name>
<protein>
    <submittedName>
        <fullName evidence="1">Uncharacterized protein</fullName>
    </submittedName>
</protein>
<keyword evidence="2" id="KW-1185">Reference proteome</keyword>
<sequence>MGPLPRPMTSWAPLKLVPKTFGPDTRNLHPNARFFSEASLPLLVFNVAVSLEKKPLLKEPST</sequence>
<gene>
    <name evidence="1" type="ORF">FH972_001798</name>
</gene>
<evidence type="ECO:0000313" key="2">
    <source>
        <dbReference type="Proteomes" id="UP000327013"/>
    </source>
</evidence>
<accession>A0A5N6QCW5</accession>
<reference evidence="1 2" key="1">
    <citation type="submission" date="2019-06" db="EMBL/GenBank/DDBJ databases">
        <title>A chromosomal-level reference genome of Carpinus fangiana (Coryloideae, Betulaceae).</title>
        <authorList>
            <person name="Yang X."/>
            <person name="Wang Z."/>
            <person name="Zhang L."/>
            <person name="Hao G."/>
            <person name="Liu J."/>
            <person name="Yang Y."/>
        </authorList>
    </citation>
    <scope>NUCLEOTIDE SEQUENCE [LARGE SCALE GENOMIC DNA]</scope>
    <source>
        <strain evidence="1">Cfa_2016G</strain>
        <tissue evidence="1">Leaf</tissue>
    </source>
</reference>
<dbReference type="Proteomes" id="UP000327013">
    <property type="component" value="Chromosome 1"/>
</dbReference>
<dbReference type="EMBL" id="CM017321">
    <property type="protein sequence ID" value="KAE7997142.1"/>
    <property type="molecule type" value="Genomic_DNA"/>
</dbReference>